<evidence type="ECO:0000313" key="2">
    <source>
        <dbReference type="Proteomes" id="UP000002624"/>
    </source>
</evidence>
<name>C6HII9_AJECH</name>
<reference evidence="2" key="1">
    <citation type="submission" date="2009-05" db="EMBL/GenBank/DDBJ databases">
        <title>The genome sequence of Ajellomyces capsulatus strain H143.</title>
        <authorList>
            <person name="Champion M."/>
            <person name="Cuomo C.A."/>
            <person name="Ma L.-J."/>
            <person name="Henn M.R."/>
            <person name="Sil A."/>
            <person name="Goldman B."/>
            <person name="Young S.K."/>
            <person name="Kodira C.D."/>
            <person name="Zeng Q."/>
            <person name="Koehrsen M."/>
            <person name="Alvarado L."/>
            <person name="Berlin A.M."/>
            <person name="Borenstein D."/>
            <person name="Chen Z."/>
            <person name="Engels R."/>
            <person name="Freedman E."/>
            <person name="Gellesch M."/>
            <person name="Goldberg J."/>
            <person name="Griggs A."/>
            <person name="Gujja S."/>
            <person name="Heiman D.I."/>
            <person name="Hepburn T.A."/>
            <person name="Howarth C."/>
            <person name="Jen D."/>
            <person name="Larson L."/>
            <person name="Lewis B."/>
            <person name="Mehta T."/>
            <person name="Park D."/>
            <person name="Pearson M."/>
            <person name="Roberts A."/>
            <person name="Saif S."/>
            <person name="Shea T.D."/>
            <person name="Shenoy N."/>
            <person name="Sisk P."/>
            <person name="Stolte C."/>
            <person name="Sykes S."/>
            <person name="Walk T."/>
            <person name="White J."/>
            <person name="Yandava C."/>
            <person name="Klein B."/>
            <person name="McEwen J.G."/>
            <person name="Puccia R."/>
            <person name="Goldman G.H."/>
            <person name="Felipe M.S."/>
            <person name="Nino-Vega G."/>
            <person name="San-Blas G."/>
            <person name="Taylor J.W."/>
            <person name="Mendoza L."/>
            <person name="Galagan J.E."/>
            <person name="Nusbaum C."/>
            <person name="Birren B.W."/>
        </authorList>
    </citation>
    <scope>NUCLEOTIDE SEQUENCE [LARGE SCALE GENOMIC DNA]</scope>
    <source>
        <strain evidence="2">H143</strain>
    </source>
</reference>
<dbReference type="EMBL" id="GG692428">
    <property type="protein sequence ID" value="EER39651.1"/>
    <property type="molecule type" value="Genomic_DNA"/>
</dbReference>
<dbReference type="VEuPathDB" id="FungiDB:HCDG_05873"/>
<protein>
    <submittedName>
        <fullName evidence="1">Uncharacterized protein</fullName>
    </submittedName>
</protein>
<dbReference type="HOGENOM" id="CLU_2183184_0_0_1"/>
<gene>
    <name evidence="1" type="ORF">HCDG_05873</name>
</gene>
<organism evidence="1 2">
    <name type="scientific">Ajellomyces capsulatus (strain H143)</name>
    <name type="common">Darling's disease fungus</name>
    <name type="synonym">Histoplasma capsulatum</name>
    <dbReference type="NCBI Taxonomy" id="544712"/>
    <lineage>
        <taxon>Eukaryota</taxon>
        <taxon>Fungi</taxon>
        <taxon>Dikarya</taxon>
        <taxon>Ascomycota</taxon>
        <taxon>Pezizomycotina</taxon>
        <taxon>Eurotiomycetes</taxon>
        <taxon>Eurotiomycetidae</taxon>
        <taxon>Onygenales</taxon>
        <taxon>Ajellomycetaceae</taxon>
        <taxon>Histoplasma</taxon>
    </lineage>
</organism>
<sequence length="109" mass="11424">MAIHVTSHSAISTEYGSNPYNRERTLTLVAPPCFICSASGSAKRHGRLSSAARMTIPGIVPVLLPASWASERLAQPRPACMYPAYHSVGCGGDDADGEDGDGDDDAGDF</sequence>
<dbReference type="Proteomes" id="UP000002624">
    <property type="component" value="Unassembled WGS sequence"/>
</dbReference>
<accession>C6HII9</accession>
<dbReference type="AlphaFoldDB" id="C6HII9"/>
<evidence type="ECO:0000313" key="1">
    <source>
        <dbReference type="EMBL" id="EER39651.1"/>
    </source>
</evidence>
<proteinExistence type="predicted"/>